<dbReference type="RefSeq" id="WP_110756124.1">
    <property type="nucleotide sequence ID" value="NZ_PRLG01000003.1"/>
</dbReference>
<protein>
    <submittedName>
        <fullName evidence="2">Uncharacterized protein</fullName>
    </submittedName>
</protein>
<dbReference type="PANTHER" id="PTHR33428">
    <property type="entry name" value="CHLOROPHYLLASE-2, CHLOROPLASTIC"/>
    <property type="match status" value="1"/>
</dbReference>
<keyword evidence="1" id="KW-1133">Transmembrane helix</keyword>
<feature type="transmembrane region" description="Helical" evidence="1">
    <location>
        <begin position="95"/>
        <end position="112"/>
    </location>
</feature>
<proteinExistence type="predicted"/>
<feature type="transmembrane region" description="Helical" evidence="1">
    <location>
        <begin position="67"/>
        <end position="88"/>
    </location>
</feature>
<evidence type="ECO:0000256" key="1">
    <source>
        <dbReference type="SAM" id="Phobius"/>
    </source>
</evidence>
<feature type="transmembrane region" description="Helical" evidence="1">
    <location>
        <begin position="118"/>
        <end position="138"/>
    </location>
</feature>
<keyword evidence="1" id="KW-0812">Transmembrane</keyword>
<feature type="transmembrane region" description="Helical" evidence="1">
    <location>
        <begin position="150"/>
        <end position="173"/>
    </location>
</feature>
<gene>
    <name evidence="2" type="ORF">PIL02S_00517</name>
</gene>
<accession>A0A2W0CDT5</accession>
<reference evidence="2 3" key="1">
    <citation type="submission" date="2018-01" db="EMBL/GenBank/DDBJ databases">
        <title>Genome sequence of the PGP bacterium Paenibacillus illinoisensis E3.</title>
        <authorList>
            <person name="Rolli E."/>
            <person name="Marasco R."/>
            <person name="Bessem C."/>
            <person name="Michoud G."/>
            <person name="Gaiarsa S."/>
            <person name="Borin S."/>
            <person name="Daffonchio D."/>
        </authorList>
    </citation>
    <scope>NUCLEOTIDE SEQUENCE [LARGE SCALE GENOMIC DNA]</scope>
    <source>
        <strain evidence="2 3">E3</strain>
    </source>
</reference>
<feature type="transmembrane region" description="Helical" evidence="1">
    <location>
        <begin position="34"/>
        <end position="55"/>
    </location>
</feature>
<comment type="caution">
    <text evidence="2">The sequence shown here is derived from an EMBL/GenBank/DDBJ whole genome shotgun (WGS) entry which is preliminary data.</text>
</comment>
<dbReference type="InterPro" id="IPR029058">
    <property type="entry name" value="AB_hydrolase_fold"/>
</dbReference>
<dbReference type="GO" id="GO:0047746">
    <property type="term" value="F:chlorophyllase activity"/>
    <property type="evidence" value="ECO:0007669"/>
    <property type="project" value="TreeGrafter"/>
</dbReference>
<dbReference type="Proteomes" id="UP000247459">
    <property type="component" value="Unassembled WGS sequence"/>
</dbReference>
<dbReference type="EMBL" id="PRLG01000003">
    <property type="protein sequence ID" value="PYY30970.1"/>
    <property type="molecule type" value="Genomic_DNA"/>
</dbReference>
<dbReference type="GO" id="GO:0015996">
    <property type="term" value="P:chlorophyll catabolic process"/>
    <property type="evidence" value="ECO:0007669"/>
    <property type="project" value="TreeGrafter"/>
</dbReference>
<sequence length="760" mass="85120">MEKIITNSQEKVINKWSPRVLLTRISPLNSGWKGAVIALTLVTLCIYLVQTYYYLGSRGIMDYFTGSVLFLVAILFGTGVIAALLRFAKKMPSRYVWFMLASFCILLLSFLGPLPLTMLLILFIIISSSLLGALLNRFIKGAYQESGKWIKITSGAGAAGTFIVLCVLGTWLIKEGSSEFVVPYPLQTIKTAEHYQMTVDNPAEPGTFDVKSITYSSAPTYRKDLEGEGRLTTETVDGSAFVGNWTSSRTNTFGFGPEAMPLNGMVWYPEGDGPFPLVLIVHGNHLATDNSDPGYAYLGELLASRGYILVSIDENFLNSSPYDELFIFNRLKDENRARGWLLLEHLKTWEEWTSTEGNPFYNKVDMQNIALIGHSRGGEAITTAAAYNELTTYPDDAKIKFDYHFNIRSIISIAGTDMQYKPGGQPIELHNVNYLALHGSHDMDVNSFMGANQYYRTQIMKDSDFFKSYVHIYGANHGQFNTEWGRHDSVGVGNMLFNNAELLLGEEQLQAGEVLISSFLEATLKKNDQYRMVFKDLGYASEWLPETMYISNYWDGDTTMISSYEEDYDPGTTTLSGGGLEGEAFKTWKEDKVKMELTDGQYSAAFLEWDNTDGSSTPTYEVILPDSGVESSELSTLVFSMANNDADHHKKEKTEALVDLTVSVEDENGNVSRLRLSHVSPLLPMFEGVLAKRPFGFFQTIKEPVFQNFAFDMTDFIEGNSDLIPERISKISFVFDQTTKGSILIKDIGIRNELALNLNW</sequence>
<dbReference type="Gene3D" id="3.40.50.1820">
    <property type="entry name" value="alpha/beta hydrolase"/>
    <property type="match status" value="1"/>
</dbReference>
<evidence type="ECO:0000313" key="3">
    <source>
        <dbReference type="Proteomes" id="UP000247459"/>
    </source>
</evidence>
<dbReference type="AlphaFoldDB" id="A0A2W0CDT5"/>
<organism evidence="2 3">
    <name type="scientific">Paenibacillus illinoisensis</name>
    <dbReference type="NCBI Taxonomy" id="59845"/>
    <lineage>
        <taxon>Bacteria</taxon>
        <taxon>Bacillati</taxon>
        <taxon>Bacillota</taxon>
        <taxon>Bacilli</taxon>
        <taxon>Bacillales</taxon>
        <taxon>Paenibacillaceae</taxon>
        <taxon>Paenibacillus</taxon>
    </lineage>
</organism>
<dbReference type="OrthoDB" id="9808543at2"/>
<name>A0A2W0CDT5_9BACL</name>
<dbReference type="PANTHER" id="PTHR33428:SF14">
    <property type="entry name" value="CARBOXYLESTERASE TYPE B DOMAIN-CONTAINING PROTEIN"/>
    <property type="match status" value="1"/>
</dbReference>
<dbReference type="SUPFAM" id="SSF53474">
    <property type="entry name" value="alpha/beta-Hydrolases"/>
    <property type="match status" value="1"/>
</dbReference>
<evidence type="ECO:0000313" key="2">
    <source>
        <dbReference type="EMBL" id="PYY30970.1"/>
    </source>
</evidence>
<keyword evidence="1" id="KW-0472">Membrane</keyword>